<evidence type="ECO:0000313" key="3">
    <source>
        <dbReference type="Proteomes" id="UP000294221"/>
    </source>
</evidence>
<proteinExistence type="predicted"/>
<comment type="caution">
    <text evidence="2">The sequence shown here is derived from an EMBL/GenBank/DDBJ whole genome shotgun (WGS) entry which is preliminary data.</text>
</comment>
<reference evidence="2 3" key="1">
    <citation type="submission" date="2018-12" db="EMBL/GenBank/DDBJ databases">
        <title>Unveiling genomic diversity among members of the Bifidobacterium pseudolongum species, a widely distributed gut commensal of the animal kingdom.</title>
        <authorList>
            <person name="Lugli G.A."/>
            <person name="Duranti S."/>
            <person name="Albert K."/>
            <person name="Mancabelli L."/>
            <person name="Napoli S."/>
            <person name="Viappiani A."/>
            <person name="Anzalone R."/>
            <person name="Longhi G."/>
            <person name="Milani C."/>
            <person name="Turroni F."/>
            <person name="Alessandri G."/>
            <person name="Sela D.A."/>
            <person name="Van Sinderen D."/>
            <person name="Ventura M."/>
        </authorList>
    </citation>
    <scope>NUCLEOTIDE SEQUENCE [LARGE SCALE GENOMIC DNA]</scope>
    <source>
        <strain evidence="2 3">2054B</strain>
    </source>
</reference>
<organism evidence="2 3">
    <name type="scientific">Bifidobacterium pseudolongum subsp. pseudolongum</name>
    <dbReference type="NCBI Taxonomy" id="31954"/>
    <lineage>
        <taxon>Bacteria</taxon>
        <taxon>Bacillati</taxon>
        <taxon>Actinomycetota</taxon>
        <taxon>Actinomycetes</taxon>
        <taxon>Bifidobacteriales</taxon>
        <taxon>Bifidobacteriaceae</taxon>
        <taxon>Bifidobacterium</taxon>
    </lineage>
</organism>
<dbReference type="Proteomes" id="UP000294221">
    <property type="component" value="Unassembled WGS sequence"/>
</dbReference>
<name>A0A4Q5A812_9BIFI</name>
<accession>A0A4Q5A812</accession>
<dbReference type="AlphaFoldDB" id="A0A4Q5A812"/>
<evidence type="ECO:0000313" key="2">
    <source>
        <dbReference type="EMBL" id="RYQ19563.1"/>
    </source>
</evidence>
<dbReference type="EMBL" id="RYUN01000009">
    <property type="protein sequence ID" value="RYQ19563.1"/>
    <property type="molecule type" value="Genomic_DNA"/>
</dbReference>
<sequence>MKLRSRDFGDHDQTHRRRMGNRPSMKLRSRDFGDQCCIIDILRFNDALNEAPKPRLRRFLRCGHGHLRAHPSMKLRSRDFGDGHELVGASEDVGDPSMKLRSRDFGDAAIHIVPQIFLIPSMKLRSRDFGDFRVLVRERTNPPKPSMKLRSRDFGDGASRSRAVHGYAALNEAPKPRLRRWSCRRISPAWVWTLNEAPKPRLRRCSR</sequence>
<feature type="compositionally biased region" description="Basic and acidic residues" evidence="1">
    <location>
        <begin position="1"/>
        <end position="13"/>
    </location>
</feature>
<protein>
    <submittedName>
        <fullName evidence="2">Uncharacterized protein</fullName>
    </submittedName>
</protein>
<feature type="region of interest" description="Disordered" evidence="1">
    <location>
        <begin position="1"/>
        <end position="26"/>
    </location>
</feature>
<evidence type="ECO:0000256" key="1">
    <source>
        <dbReference type="SAM" id="MobiDB-lite"/>
    </source>
</evidence>
<gene>
    <name evidence="2" type="ORF">PG2054B_1320</name>
</gene>